<dbReference type="Proteomes" id="UP001500567">
    <property type="component" value="Unassembled WGS sequence"/>
</dbReference>
<evidence type="ECO:0000313" key="1">
    <source>
        <dbReference type="EMBL" id="GAA3994793.1"/>
    </source>
</evidence>
<accession>A0ABP7RA73</accession>
<dbReference type="EMBL" id="BAABDJ010000001">
    <property type="protein sequence ID" value="GAA3994793.1"/>
    <property type="molecule type" value="Genomic_DNA"/>
</dbReference>
<dbReference type="RefSeq" id="WP_345070292.1">
    <property type="nucleotide sequence ID" value="NZ_BAABDJ010000001.1"/>
</dbReference>
<proteinExistence type="predicted"/>
<protein>
    <recommendedName>
        <fullName evidence="3">VOC family protein</fullName>
    </recommendedName>
</protein>
<name>A0ABP7RA73_9BACT</name>
<organism evidence="1 2">
    <name type="scientific">Hymenobacter fastidiosus</name>
    <dbReference type="NCBI Taxonomy" id="486264"/>
    <lineage>
        <taxon>Bacteria</taxon>
        <taxon>Pseudomonadati</taxon>
        <taxon>Bacteroidota</taxon>
        <taxon>Cytophagia</taxon>
        <taxon>Cytophagales</taxon>
        <taxon>Hymenobacteraceae</taxon>
        <taxon>Hymenobacter</taxon>
    </lineage>
</organism>
<dbReference type="InterPro" id="IPR029068">
    <property type="entry name" value="Glyas_Bleomycin-R_OHBP_Dase"/>
</dbReference>
<comment type="caution">
    <text evidence="1">The sequence shown here is derived from an EMBL/GenBank/DDBJ whole genome shotgun (WGS) entry which is preliminary data.</text>
</comment>
<evidence type="ECO:0008006" key="3">
    <source>
        <dbReference type="Google" id="ProtNLM"/>
    </source>
</evidence>
<sequence>METLTTAVEIVVPADDWEATVKFYEEVLEAEADRSQSLKAIFRPEEFELHFICSHQGPVLNQLIKNTYYSKASSKDDAEAQYEKLKKLPGAKKYIEFQTITVVSNTICRPVGQGYTVIALGSVEIPNPRTVTTNILGAIHNPNF</sequence>
<dbReference type="SUPFAM" id="SSF54593">
    <property type="entry name" value="Glyoxalase/Bleomycin resistance protein/Dihydroxybiphenyl dioxygenase"/>
    <property type="match status" value="1"/>
</dbReference>
<evidence type="ECO:0000313" key="2">
    <source>
        <dbReference type="Proteomes" id="UP001500567"/>
    </source>
</evidence>
<reference evidence="2" key="1">
    <citation type="journal article" date="2019" name="Int. J. Syst. Evol. Microbiol.">
        <title>The Global Catalogue of Microorganisms (GCM) 10K type strain sequencing project: providing services to taxonomists for standard genome sequencing and annotation.</title>
        <authorList>
            <consortium name="The Broad Institute Genomics Platform"/>
            <consortium name="The Broad Institute Genome Sequencing Center for Infectious Disease"/>
            <person name="Wu L."/>
            <person name="Ma J."/>
        </authorList>
    </citation>
    <scope>NUCLEOTIDE SEQUENCE [LARGE SCALE GENOMIC DNA]</scope>
    <source>
        <strain evidence="2">JCM 17224</strain>
    </source>
</reference>
<gene>
    <name evidence="1" type="ORF">GCM10022408_01510</name>
</gene>
<keyword evidence="2" id="KW-1185">Reference proteome</keyword>